<gene>
    <name evidence="7" type="primary">ompA</name>
    <name evidence="7" type="ORF">BZL35_00478</name>
</gene>
<comment type="subcellular location">
    <subcellularLocation>
        <location evidence="1">Cell outer membrane</location>
    </subcellularLocation>
</comment>
<evidence type="ECO:0000259" key="6">
    <source>
        <dbReference type="PROSITE" id="PS51123"/>
    </source>
</evidence>
<dbReference type="Pfam" id="PF00691">
    <property type="entry name" value="OmpA"/>
    <property type="match status" value="1"/>
</dbReference>
<evidence type="ECO:0000256" key="3">
    <source>
        <dbReference type="ARBA" id="ARBA00023237"/>
    </source>
</evidence>
<evidence type="ECO:0000313" key="7">
    <source>
        <dbReference type="EMBL" id="PSB92243.1"/>
    </source>
</evidence>
<dbReference type="InterPro" id="IPR006664">
    <property type="entry name" value="OMP_bac"/>
</dbReference>
<keyword evidence="2 4" id="KW-0472">Membrane</keyword>
<keyword evidence="3" id="KW-0998">Cell outer membrane</keyword>
<keyword evidence="8" id="KW-1185">Reference proteome</keyword>
<evidence type="ECO:0000256" key="1">
    <source>
        <dbReference type="ARBA" id="ARBA00004442"/>
    </source>
</evidence>
<feature type="chain" id="PRO_5045186449" evidence="5">
    <location>
        <begin position="23"/>
        <end position="224"/>
    </location>
</feature>
<reference evidence="7 8" key="1">
    <citation type="journal article" date="2017" name="Front. Microbiol.">
        <title>Genome of Ca. Pandoraea novymonadis, an Endosymbiotic Bacterium of the Trypanosomatid Novymonas esmeraldas.</title>
        <authorList>
            <person name="Kostygov A.Y."/>
            <person name="Butenko A."/>
            <person name="Nenarokova A."/>
            <person name="Tashyreva D."/>
            <person name="Flegontov P."/>
            <person name="Lukes J."/>
            <person name="Yurchenko V."/>
        </authorList>
    </citation>
    <scope>NUCLEOTIDE SEQUENCE [LARGE SCALE GENOMIC DNA]</scope>
    <source>
        <strain evidence="7 8">E262</strain>
    </source>
</reference>
<dbReference type="SUPFAM" id="SSF103088">
    <property type="entry name" value="OmpA-like"/>
    <property type="match status" value="1"/>
</dbReference>
<evidence type="ECO:0000256" key="4">
    <source>
        <dbReference type="PROSITE-ProRule" id="PRU00473"/>
    </source>
</evidence>
<dbReference type="InterPro" id="IPR036737">
    <property type="entry name" value="OmpA-like_sf"/>
</dbReference>
<dbReference type="PANTHER" id="PTHR30329:SF21">
    <property type="entry name" value="LIPOPROTEIN YIAD-RELATED"/>
    <property type="match status" value="1"/>
</dbReference>
<evidence type="ECO:0000313" key="8">
    <source>
        <dbReference type="Proteomes" id="UP000242660"/>
    </source>
</evidence>
<name>A0ABX5FEX1_9BURK</name>
<feature type="domain" description="OmpA-like" evidence="6">
    <location>
        <begin position="98"/>
        <end position="223"/>
    </location>
</feature>
<proteinExistence type="predicted"/>
<dbReference type="Gene3D" id="3.30.1330.60">
    <property type="entry name" value="OmpA-like domain"/>
    <property type="match status" value="1"/>
</dbReference>
<dbReference type="InterPro" id="IPR006665">
    <property type="entry name" value="OmpA-like"/>
</dbReference>
<dbReference type="PANTHER" id="PTHR30329">
    <property type="entry name" value="STATOR ELEMENT OF FLAGELLAR MOTOR COMPLEX"/>
    <property type="match status" value="1"/>
</dbReference>
<dbReference type="RefSeq" id="WP_106182515.1">
    <property type="nucleotide sequence ID" value="NZ_MUHY01000001.1"/>
</dbReference>
<dbReference type="EMBL" id="MUHY01000001">
    <property type="protein sequence ID" value="PSB92243.1"/>
    <property type="molecule type" value="Genomic_DNA"/>
</dbReference>
<dbReference type="PROSITE" id="PS51123">
    <property type="entry name" value="OMPA_2"/>
    <property type="match status" value="1"/>
</dbReference>
<dbReference type="PRINTS" id="PR01021">
    <property type="entry name" value="OMPADOMAIN"/>
</dbReference>
<organism evidence="7 8">
    <name type="scientific">Candidatus Pandoraea novymonadis</name>
    <dbReference type="NCBI Taxonomy" id="1808959"/>
    <lineage>
        <taxon>Bacteria</taxon>
        <taxon>Pseudomonadati</taxon>
        <taxon>Pseudomonadota</taxon>
        <taxon>Betaproteobacteria</taxon>
        <taxon>Burkholderiales</taxon>
        <taxon>Burkholderiaceae</taxon>
        <taxon>Pandoraea</taxon>
    </lineage>
</organism>
<keyword evidence="5" id="KW-0732">Signal</keyword>
<evidence type="ECO:0000256" key="2">
    <source>
        <dbReference type="ARBA" id="ARBA00023136"/>
    </source>
</evidence>
<protein>
    <submittedName>
        <fullName evidence="7">Outer membrane protein A</fullName>
    </submittedName>
</protein>
<feature type="signal peptide" evidence="5">
    <location>
        <begin position="1"/>
        <end position="22"/>
    </location>
</feature>
<dbReference type="CDD" id="cd07185">
    <property type="entry name" value="OmpA_C-like"/>
    <property type="match status" value="1"/>
</dbReference>
<evidence type="ECO:0000256" key="5">
    <source>
        <dbReference type="SAM" id="SignalP"/>
    </source>
</evidence>
<dbReference type="InterPro" id="IPR050330">
    <property type="entry name" value="Bact_OuterMem_StrucFunc"/>
</dbReference>
<comment type="caution">
    <text evidence="7">The sequence shown here is derived from an EMBL/GenBank/DDBJ whole genome shotgun (WGS) entry which is preliminary data.</text>
</comment>
<accession>A0ABX5FEX1</accession>
<dbReference type="NCBIfam" id="NF045787">
    <property type="entry name" value="OmpABordt"/>
    <property type="match status" value="1"/>
</dbReference>
<dbReference type="Proteomes" id="UP000242660">
    <property type="component" value="Unassembled WGS sequence"/>
</dbReference>
<sequence length="224" mass="24449">MNKFPKLAIVAATAVMATSTMAKNHIQKVSGPVPVSQQSINGNWVNGGEEQVWKNGMDELCWRDSSWTPGTSNAKCDGSFITQAPKPTPVLVRAPIVPTSHKVTYQADALFDFDKAILSLEGKAKLDDLVLKIRDVDLEVIVATGHTDQIGSDKYNDHLSIRRAESVKAYLLSQGIDSNRVYTEGKGKRNPVITEDCNGLVKTKLKACLSPNRRVEVEVVGTSK</sequence>